<dbReference type="Gene3D" id="1.10.3300.10">
    <property type="entry name" value="Jann2411-like domain"/>
    <property type="match status" value="1"/>
</dbReference>
<dbReference type="Pfam" id="PF07336">
    <property type="entry name" value="ABATE"/>
    <property type="match status" value="1"/>
</dbReference>
<dbReference type="PANTHER" id="PTHR35525">
    <property type="entry name" value="BLL6575 PROTEIN"/>
    <property type="match status" value="1"/>
</dbReference>
<dbReference type="SUPFAM" id="SSF160904">
    <property type="entry name" value="Jann2411-like"/>
    <property type="match status" value="1"/>
</dbReference>
<evidence type="ECO:0000313" key="2">
    <source>
        <dbReference type="EMBL" id="MDU8991578.1"/>
    </source>
</evidence>
<dbReference type="Proteomes" id="UP001257627">
    <property type="component" value="Unassembled WGS sequence"/>
</dbReference>
<protein>
    <submittedName>
        <fullName evidence="2">CGNR zinc finger domain-containing protein</fullName>
    </submittedName>
</protein>
<organism evidence="2 3">
    <name type="scientific">Streptomyces mirabilis</name>
    <dbReference type="NCBI Taxonomy" id="68239"/>
    <lineage>
        <taxon>Bacteria</taxon>
        <taxon>Bacillati</taxon>
        <taxon>Actinomycetota</taxon>
        <taxon>Actinomycetes</taxon>
        <taxon>Kitasatosporales</taxon>
        <taxon>Streptomycetaceae</taxon>
        <taxon>Streptomyces</taxon>
    </lineage>
</organism>
<dbReference type="RefSeq" id="WP_205521846.1">
    <property type="nucleotide sequence ID" value="NZ_CP107955.1"/>
</dbReference>
<evidence type="ECO:0000313" key="3">
    <source>
        <dbReference type="Proteomes" id="UP001257627"/>
    </source>
</evidence>
<dbReference type="InterPro" id="IPR010852">
    <property type="entry name" value="ABATE"/>
</dbReference>
<sequence>MRIRVGVDELQAAGFPMGGEPLVALDLADTLMTVTEPATDLIGNPEASAAWWALQSGSLPPGPVPDAAAVRRLRAAVRDVLDSHLEGRPARPTSVDDINAAAAAAPVSPRLVVTADGSRGEERWHTEHGGNAALAAIAAEAIGLLADNERLGLLRRCANPACSMLFLAENKRRKWCTSNICGNRARVARHYERTHTDGVGGI</sequence>
<comment type="caution">
    <text evidence="2">The sequence shown here is derived from an EMBL/GenBank/DDBJ whole genome shotgun (WGS) entry which is preliminary data.</text>
</comment>
<proteinExistence type="predicted"/>
<name>A0ABU3UCE9_9ACTN</name>
<reference evidence="2 3" key="1">
    <citation type="submission" date="2023-02" db="EMBL/GenBank/DDBJ databases">
        <authorList>
            <person name="Maleckis M."/>
        </authorList>
    </citation>
    <scope>NUCLEOTIDE SEQUENCE [LARGE SCALE GENOMIC DNA]</scope>
    <source>
        <strain evidence="2 3">P8-A2</strain>
    </source>
</reference>
<dbReference type="EMBL" id="JARAKF010000001">
    <property type="protein sequence ID" value="MDU8991578.1"/>
    <property type="molecule type" value="Genomic_DNA"/>
</dbReference>
<dbReference type="PANTHER" id="PTHR35525:SF3">
    <property type="entry name" value="BLL6575 PROTEIN"/>
    <property type="match status" value="1"/>
</dbReference>
<dbReference type="InterPro" id="IPR023286">
    <property type="entry name" value="ABATE_dom_sf"/>
</dbReference>
<keyword evidence="3" id="KW-1185">Reference proteome</keyword>
<dbReference type="Pfam" id="PF11706">
    <property type="entry name" value="zf-CGNR"/>
    <property type="match status" value="1"/>
</dbReference>
<accession>A0ABU3UCE9</accession>
<feature type="domain" description="Zinc finger CGNR" evidence="1">
    <location>
        <begin position="154"/>
        <end position="193"/>
    </location>
</feature>
<dbReference type="InterPro" id="IPR021005">
    <property type="entry name" value="Znf_CGNR"/>
</dbReference>
<evidence type="ECO:0000259" key="1">
    <source>
        <dbReference type="Pfam" id="PF11706"/>
    </source>
</evidence>
<gene>
    <name evidence="2" type="ORF">PU648_04120</name>
</gene>